<accession>J9GBD4</accession>
<protein>
    <submittedName>
        <fullName evidence="2">Amino acid-polyamine-organocation transporter, glutamate:gamma-aminobutyrate antiporter</fullName>
    </submittedName>
</protein>
<keyword evidence="1" id="KW-1133">Transmembrane helix</keyword>
<name>J9GBD4_9ZZZZ</name>
<feature type="transmembrane region" description="Helical" evidence="1">
    <location>
        <begin position="12"/>
        <end position="38"/>
    </location>
</feature>
<evidence type="ECO:0000313" key="2">
    <source>
        <dbReference type="EMBL" id="EJW96734.1"/>
    </source>
</evidence>
<feature type="transmembrane region" description="Helical" evidence="1">
    <location>
        <begin position="65"/>
        <end position="87"/>
    </location>
</feature>
<dbReference type="Gene3D" id="1.20.1740.10">
    <property type="entry name" value="Amino acid/polyamine transporter I"/>
    <property type="match status" value="1"/>
</dbReference>
<keyword evidence="1" id="KW-0472">Membrane</keyword>
<sequence>PTIKEIKDPRKTYTLSIFISMILALIIFMVGTLIIAAVNPNKDINVLYTLYATYKTLGSTIGIPWLYMIFVYAGLGATIANLVTNLAGPP</sequence>
<keyword evidence="1" id="KW-0812">Transmembrane</keyword>
<evidence type="ECO:0000256" key="1">
    <source>
        <dbReference type="SAM" id="Phobius"/>
    </source>
</evidence>
<proteinExistence type="predicted"/>
<gene>
    <name evidence="2" type="ORF">EVA_15158</name>
</gene>
<dbReference type="AlphaFoldDB" id="J9GBD4"/>
<comment type="caution">
    <text evidence="2">The sequence shown here is derived from an EMBL/GenBank/DDBJ whole genome shotgun (WGS) entry which is preliminary data.</text>
</comment>
<feature type="non-terminal residue" evidence="2">
    <location>
        <position position="1"/>
    </location>
</feature>
<organism evidence="2">
    <name type="scientific">gut metagenome</name>
    <dbReference type="NCBI Taxonomy" id="749906"/>
    <lineage>
        <taxon>unclassified sequences</taxon>
        <taxon>metagenomes</taxon>
        <taxon>organismal metagenomes</taxon>
    </lineage>
</organism>
<reference evidence="2" key="1">
    <citation type="journal article" date="2012" name="PLoS ONE">
        <title>Gene sets for utilization of primary and secondary nutrition supplies in the distal gut of endangered iberian lynx.</title>
        <authorList>
            <person name="Alcaide M."/>
            <person name="Messina E."/>
            <person name="Richter M."/>
            <person name="Bargiela R."/>
            <person name="Peplies J."/>
            <person name="Huws S.A."/>
            <person name="Newbold C.J."/>
            <person name="Golyshin P.N."/>
            <person name="Simon M.A."/>
            <person name="Lopez G."/>
            <person name="Yakimov M.M."/>
            <person name="Ferrer M."/>
        </authorList>
    </citation>
    <scope>NUCLEOTIDE SEQUENCE</scope>
</reference>
<dbReference type="EMBL" id="AMCI01005136">
    <property type="protein sequence ID" value="EJW96734.1"/>
    <property type="molecule type" value="Genomic_DNA"/>
</dbReference>